<dbReference type="Gene3D" id="3.40.50.300">
    <property type="entry name" value="P-loop containing nucleotide triphosphate hydrolases"/>
    <property type="match status" value="1"/>
</dbReference>
<gene>
    <name evidence="1" type="ORF">SAMN05216192_11712</name>
</gene>
<proteinExistence type="predicted"/>
<dbReference type="InterPro" id="IPR027417">
    <property type="entry name" value="P-loop_NTPase"/>
</dbReference>
<dbReference type="EMBL" id="FNDX01000017">
    <property type="protein sequence ID" value="SDJ42145.1"/>
    <property type="molecule type" value="Genomic_DNA"/>
</dbReference>
<dbReference type="SUPFAM" id="SSF52540">
    <property type="entry name" value="P-loop containing nucleoside triphosphate hydrolases"/>
    <property type="match status" value="1"/>
</dbReference>
<reference evidence="2" key="1">
    <citation type="submission" date="2016-10" db="EMBL/GenBank/DDBJ databases">
        <authorList>
            <person name="Varghese N."/>
            <person name="Submissions S."/>
        </authorList>
    </citation>
    <scope>NUCLEOTIDE SEQUENCE [LARGE SCALE GENOMIC DNA]</scope>
    <source>
        <strain evidence="2">CGMCC 1.11012</strain>
    </source>
</reference>
<sequence>MSHIRGVILEGFSHAGKTSVLKALKKLHAQDDSSERSIIVLSEDYSQVFNNVKGDFQRLNRNEHLKLLKERINMLRQLNEWAAYLGPDASRASRGVFFILERFHLSHRVAFPTDSSQEIESLENELFNLGAKCVLLTVSSDNVEQRMQSRTPHVWENKTFEEIRNSVDNFIQTQTELHKQSSLSILPTIEINTDKKEWITYANQVMDLMS</sequence>
<dbReference type="AlphaFoldDB" id="A0A1G8TMJ5"/>
<dbReference type="OrthoDB" id="2863968at2"/>
<accession>A0A1G8TMJ5</accession>
<evidence type="ECO:0000313" key="1">
    <source>
        <dbReference type="EMBL" id="SDJ42145.1"/>
    </source>
</evidence>
<evidence type="ECO:0008006" key="3">
    <source>
        <dbReference type="Google" id="ProtNLM"/>
    </source>
</evidence>
<dbReference type="Proteomes" id="UP000199050">
    <property type="component" value="Unassembled WGS sequence"/>
</dbReference>
<keyword evidence="2" id="KW-1185">Reference proteome</keyword>
<organism evidence="1 2">
    <name type="scientific">Paenibacillus typhae</name>
    <dbReference type="NCBI Taxonomy" id="1174501"/>
    <lineage>
        <taxon>Bacteria</taxon>
        <taxon>Bacillati</taxon>
        <taxon>Bacillota</taxon>
        <taxon>Bacilli</taxon>
        <taxon>Bacillales</taxon>
        <taxon>Paenibacillaceae</taxon>
        <taxon>Paenibacillus</taxon>
    </lineage>
</organism>
<evidence type="ECO:0000313" key="2">
    <source>
        <dbReference type="Proteomes" id="UP000199050"/>
    </source>
</evidence>
<dbReference type="RefSeq" id="WP_090715401.1">
    <property type="nucleotide sequence ID" value="NZ_CBCSKY010000097.1"/>
</dbReference>
<protein>
    <recommendedName>
        <fullName evidence="3">Thymidylate kinase</fullName>
    </recommendedName>
</protein>
<name>A0A1G8TMJ5_9BACL</name>